<comment type="subcellular location">
    <subcellularLocation>
        <location evidence="1">Membrane</location>
        <topology evidence="1">Multi-pass membrane protein</topology>
    </subcellularLocation>
</comment>
<feature type="transmembrane region" description="Helical" evidence="10">
    <location>
        <begin position="123"/>
        <end position="143"/>
    </location>
</feature>
<feature type="transmembrane region" description="Helical" evidence="10">
    <location>
        <begin position="245"/>
        <end position="265"/>
    </location>
</feature>
<dbReference type="PANTHER" id="PTHR11157">
    <property type="entry name" value="FATTY ACID ACYL TRANSFERASE-RELATED"/>
    <property type="match status" value="1"/>
</dbReference>
<name>K7ZQ10_THRS2</name>
<evidence type="ECO:0000256" key="9">
    <source>
        <dbReference type="ARBA" id="ARBA00023160"/>
    </source>
</evidence>
<feature type="transmembrane region" description="Helical" evidence="10">
    <location>
        <begin position="178"/>
        <end position="196"/>
    </location>
</feature>
<dbReference type="EC" id="2.3.1.-" evidence="10"/>
<evidence type="ECO:0000256" key="4">
    <source>
        <dbReference type="ARBA" id="ARBA00022692"/>
    </source>
</evidence>
<organism evidence="11">
    <name type="scientific">Thraustochytrium sp. (strain ATCC 26185 / S-3)</name>
    <dbReference type="NCBI Taxonomy" id="672127"/>
    <lineage>
        <taxon>Eukaryota</taxon>
        <taxon>Sar</taxon>
        <taxon>Stramenopiles</taxon>
        <taxon>Bigyra</taxon>
        <taxon>Labyrinthulomycetes</taxon>
        <taxon>Thraustochytrida</taxon>
        <taxon>Thraustochytriidae</taxon>
        <taxon>Thraustochytrium</taxon>
    </lineage>
</organism>
<keyword evidence="8 10" id="KW-0472">Membrane</keyword>
<dbReference type="PANTHER" id="PTHR11157:SF126">
    <property type="entry name" value="ELONGATION OF VERY LONG CHAIN FATTY ACIDS PROTEIN"/>
    <property type="match status" value="1"/>
</dbReference>
<dbReference type="GO" id="GO:0042761">
    <property type="term" value="P:very long-chain fatty acid biosynthetic process"/>
    <property type="evidence" value="ECO:0007669"/>
    <property type="project" value="TreeGrafter"/>
</dbReference>
<sequence length="276" mass="31919">MDVVEQQWRRFVDAVDNGIVEFMEHEKPNKLNEGKLFTSTEEMMALIVGYLAFVVLGSAFMKAFVDKPFELKFLKLVHNIFLTGLSMYMATECARQAYLGGYKLFGNPMEKGTESHAPGMANIIYIFYVSKFLEFLDTVFMILGKKWKQLSFLHVYHHASISFIWGIIARFAPGGDAYFSTILNSSVHVVLYGYYASTTLGYTFMRPLRPYITTIQLTQFMAMVVQSVYDYYNPCDYPQPLVKLLFWYMLTMLGLFGNFFVQQYLKPKAPKKQKTI</sequence>
<evidence type="ECO:0000256" key="6">
    <source>
        <dbReference type="ARBA" id="ARBA00022989"/>
    </source>
</evidence>
<keyword evidence="7 10" id="KW-0443">Lipid metabolism</keyword>
<dbReference type="EMBL" id="AB762292">
    <property type="protein sequence ID" value="BAM66614.1"/>
    <property type="molecule type" value="Genomic_DNA"/>
</dbReference>
<evidence type="ECO:0000256" key="7">
    <source>
        <dbReference type="ARBA" id="ARBA00023098"/>
    </source>
</evidence>
<comment type="catalytic activity">
    <reaction evidence="10">
        <text>an acyl-CoA + malonyl-CoA + H(+) = a 3-oxoacyl-CoA + CO2 + CoA</text>
        <dbReference type="Rhea" id="RHEA:50252"/>
        <dbReference type="ChEBI" id="CHEBI:15378"/>
        <dbReference type="ChEBI" id="CHEBI:16526"/>
        <dbReference type="ChEBI" id="CHEBI:57287"/>
        <dbReference type="ChEBI" id="CHEBI:57384"/>
        <dbReference type="ChEBI" id="CHEBI:58342"/>
        <dbReference type="ChEBI" id="CHEBI:90726"/>
    </reaction>
    <physiologicalReaction direction="left-to-right" evidence="10">
        <dbReference type="Rhea" id="RHEA:50253"/>
    </physiologicalReaction>
</comment>
<keyword evidence="2 10" id="KW-0444">Lipid biosynthesis</keyword>
<dbReference type="GO" id="GO:0030148">
    <property type="term" value="P:sphingolipid biosynthetic process"/>
    <property type="evidence" value="ECO:0007669"/>
    <property type="project" value="TreeGrafter"/>
</dbReference>
<dbReference type="PROSITE" id="PS01188">
    <property type="entry name" value="ELO"/>
    <property type="match status" value="1"/>
</dbReference>
<feature type="transmembrane region" description="Helical" evidence="10">
    <location>
        <begin position="155"/>
        <end position="172"/>
    </location>
</feature>
<protein>
    <recommendedName>
        <fullName evidence="10">Elongation of fatty acids protein</fullName>
        <ecNumber evidence="10">2.3.1.-</ecNumber>
    </recommendedName>
</protein>
<evidence type="ECO:0000256" key="3">
    <source>
        <dbReference type="ARBA" id="ARBA00022679"/>
    </source>
</evidence>
<dbReference type="Pfam" id="PF01151">
    <property type="entry name" value="ELO"/>
    <property type="match status" value="1"/>
</dbReference>
<comment type="similarity">
    <text evidence="10">Belongs to the ELO family.</text>
</comment>
<keyword evidence="3 10" id="KW-0808">Transferase</keyword>
<dbReference type="GO" id="GO:0009922">
    <property type="term" value="F:fatty acid elongase activity"/>
    <property type="evidence" value="ECO:0007669"/>
    <property type="project" value="InterPro"/>
</dbReference>
<dbReference type="GO" id="GO:0019367">
    <property type="term" value="P:fatty acid elongation, saturated fatty acid"/>
    <property type="evidence" value="ECO:0007669"/>
    <property type="project" value="TreeGrafter"/>
</dbReference>
<dbReference type="GO" id="GO:0005789">
    <property type="term" value="C:endoplasmic reticulum membrane"/>
    <property type="evidence" value="ECO:0007669"/>
    <property type="project" value="TreeGrafter"/>
</dbReference>
<feature type="transmembrane region" description="Helical" evidence="10">
    <location>
        <begin position="73"/>
        <end position="90"/>
    </location>
</feature>
<dbReference type="InterPro" id="IPR030457">
    <property type="entry name" value="ELO_CS"/>
</dbReference>
<keyword evidence="9 10" id="KW-0275">Fatty acid biosynthesis</keyword>
<reference evidence="11" key="1">
    <citation type="submission" date="2012-11" db="EMBL/GenBank/DDBJ databases">
        <title>Two fatty acid elongases in thraustochytrid.</title>
        <authorList>
            <person name="Ohara J."/>
            <person name="Sakaguchi K."/>
            <person name="Okita Y."/>
            <person name="Okino N."/>
            <person name="Ito M."/>
        </authorList>
    </citation>
    <scope>NUCLEOTIDE SEQUENCE</scope>
    <source>
        <strain evidence="11">ATCC 26185</strain>
    </source>
</reference>
<evidence type="ECO:0000256" key="5">
    <source>
        <dbReference type="ARBA" id="ARBA00022832"/>
    </source>
</evidence>
<feature type="transmembrane region" description="Helical" evidence="10">
    <location>
        <begin position="208"/>
        <end position="225"/>
    </location>
</feature>
<evidence type="ECO:0000313" key="11">
    <source>
        <dbReference type="EMBL" id="BAM66614.1"/>
    </source>
</evidence>
<dbReference type="GO" id="GO:0034625">
    <property type="term" value="P:fatty acid elongation, monounsaturated fatty acid"/>
    <property type="evidence" value="ECO:0007669"/>
    <property type="project" value="TreeGrafter"/>
</dbReference>
<evidence type="ECO:0000256" key="10">
    <source>
        <dbReference type="RuleBase" id="RU361115"/>
    </source>
</evidence>
<keyword evidence="6 10" id="KW-1133">Transmembrane helix</keyword>
<accession>K7ZQ10</accession>
<proteinExistence type="inferred from homology"/>
<evidence type="ECO:0000256" key="1">
    <source>
        <dbReference type="ARBA" id="ARBA00004141"/>
    </source>
</evidence>
<keyword evidence="5 10" id="KW-0276">Fatty acid metabolism</keyword>
<dbReference type="GO" id="GO:0034626">
    <property type="term" value="P:fatty acid elongation, polyunsaturated fatty acid"/>
    <property type="evidence" value="ECO:0007669"/>
    <property type="project" value="TreeGrafter"/>
</dbReference>
<feature type="transmembrane region" description="Helical" evidence="10">
    <location>
        <begin position="43"/>
        <end position="61"/>
    </location>
</feature>
<keyword evidence="4 10" id="KW-0812">Transmembrane</keyword>
<evidence type="ECO:0000256" key="2">
    <source>
        <dbReference type="ARBA" id="ARBA00022516"/>
    </source>
</evidence>
<evidence type="ECO:0000256" key="8">
    <source>
        <dbReference type="ARBA" id="ARBA00023136"/>
    </source>
</evidence>
<dbReference type="AlphaFoldDB" id="K7ZQ10"/>
<dbReference type="InterPro" id="IPR002076">
    <property type="entry name" value="ELO_fam"/>
</dbReference>